<dbReference type="EMBL" id="CAJOBC010003690">
    <property type="protein sequence ID" value="CAF3796151.1"/>
    <property type="molecule type" value="Genomic_DNA"/>
</dbReference>
<organism evidence="1 3">
    <name type="scientific">Didymodactylos carnosus</name>
    <dbReference type="NCBI Taxonomy" id="1234261"/>
    <lineage>
        <taxon>Eukaryota</taxon>
        <taxon>Metazoa</taxon>
        <taxon>Spiralia</taxon>
        <taxon>Gnathifera</taxon>
        <taxon>Rotifera</taxon>
        <taxon>Eurotatoria</taxon>
        <taxon>Bdelloidea</taxon>
        <taxon>Philodinida</taxon>
        <taxon>Philodinidae</taxon>
        <taxon>Didymodactylos</taxon>
    </lineage>
</organism>
<dbReference type="Proteomes" id="UP000681722">
    <property type="component" value="Unassembled WGS sequence"/>
</dbReference>
<name>A0A814IQR7_9BILA</name>
<evidence type="ECO:0000313" key="2">
    <source>
        <dbReference type="EMBL" id="CAF3796151.1"/>
    </source>
</evidence>
<sequence length="177" mass="21524">MHPRKHKDRWYETLRICCLCDLKIKTGKKTSVRVKTRRAEQKLMRGYYYYYNEEIEHSIINTYVHRKCYEKFYSLPCNFPIITSDNDNTLPEHNLDNNYQNSFDELCKWLWLTLESGTYLTMNEIIDEYEMILKQYDEPITEFKLKSVYQRLSDKYKSNLKFENVTLDNHSLMIPVV</sequence>
<accession>A0A814IQR7</accession>
<keyword evidence="3" id="KW-1185">Reference proteome</keyword>
<proteinExistence type="predicted"/>
<dbReference type="Proteomes" id="UP000663829">
    <property type="component" value="Unassembled WGS sequence"/>
</dbReference>
<comment type="caution">
    <text evidence="1">The sequence shown here is derived from an EMBL/GenBank/DDBJ whole genome shotgun (WGS) entry which is preliminary data.</text>
</comment>
<evidence type="ECO:0000313" key="1">
    <source>
        <dbReference type="EMBL" id="CAF1024921.1"/>
    </source>
</evidence>
<reference evidence="1" key="1">
    <citation type="submission" date="2021-02" db="EMBL/GenBank/DDBJ databases">
        <authorList>
            <person name="Nowell W R."/>
        </authorList>
    </citation>
    <scope>NUCLEOTIDE SEQUENCE</scope>
</reference>
<dbReference type="EMBL" id="CAJNOQ010003690">
    <property type="protein sequence ID" value="CAF1024921.1"/>
    <property type="molecule type" value="Genomic_DNA"/>
</dbReference>
<evidence type="ECO:0000313" key="3">
    <source>
        <dbReference type="Proteomes" id="UP000663829"/>
    </source>
</evidence>
<dbReference type="AlphaFoldDB" id="A0A814IQR7"/>
<protein>
    <submittedName>
        <fullName evidence="1">Uncharacterized protein</fullName>
    </submittedName>
</protein>
<gene>
    <name evidence="1" type="ORF">GPM918_LOCUS14977</name>
    <name evidence="2" type="ORF">SRO942_LOCUS14977</name>
</gene>